<dbReference type="Proteomes" id="UP001530377">
    <property type="component" value="Unassembled WGS sequence"/>
</dbReference>
<feature type="transmembrane region" description="Helical" evidence="6">
    <location>
        <begin position="362"/>
        <end position="381"/>
    </location>
</feature>
<name>A0ABD3RWY6_9STRA</name>
<dbReference type="EMBL" id="JALLPB020000134">
    <property type="protein sequence ID" value="KAL3816749.1"/>
    <property type="molecule type" value="Genomic_DNA"/>
</dbReference>
<dbReference type="Pfam" id="PF06814">
    <property type="entry name" value="GOST_TM"/>
    <property type="match status" value="1"/>
</dbReference>
<evidence type="ECO:0000256" key="5">
    <source>
        <dbReference type="ARBA" id="ARBA00023136"/>
    </source>
</evidence>
<keyword evidence="4 6" id="KW-1133">Transmembrane helix</keyword>
<feature type="transmembrane region" description="Helical" evidence="6">
    <location>
        <begin position="472"/>
        <end position="494"/>
    </location>
</feature>
<evidence type="ECO:0000256" key="2">
    <source>
        <dbReference type="ARBA" id="ARBA00022692"/>
    </source>
</evidence>
<keyword evidence="2 6" id="KW-0812">Transmembrane</keyword>
<feature type="transmembrane region" description="Helical" evidence="6">
    <location>
        <begin position="393"/>
        <end position="414"/>
    </location>
</feature>
<evidence type="ECO:0000256" key="3">
    <source>
        <dbReference type="ARBA" id="ARBA00022729"/>
    </source>
</evidence>
<evidence type="ECO:0000313" key="8">
    <source>
        <dbReference type="EMBL" id="KAL3816749.1"/>
    </source>
</evidence>
<dbReference type="InterPro" id="IPR009637">
    <property type="entry name" value="GPR107/GPR108-like"/>
</dbReference>
<gene>
    <name evidence="8" type="ORF">ACHAXA_004901</name>
</gene>
<organism evidence="8 9">
    <name type="scientific">Cyclostephanos tholiformis</name>
    <dbReference type="NCBI Taxonomy" id="382380"/>
    <lineage>
        <taxon>Eukaryota</taxon>
        <taxon>Sar</taxon>
        <taxon>Stramenopiles</taxon>
        <taxon>Ochrophyta</taxon>
        <taxon>Bacillariophyta</taxon>
        <taxon>Coscinodiscophyceae</taxon>
        <taxon>Thalassiosirophycidae</taxon>
        <taxon>Stephanodiscales</taxon>
        <taxon>Stephanodiscaceae</taxon>
        <taxon>Cyclostephanos</taxon>
    </lineage>
</organism>
<feature type="domain" description="GOST seven transmembrane" evidence="7">
    <location>
        <begin position="283"/>
        <end position="528"/>
    </location>
</feature>
<dbReference type="AlphaFoldDB" id="A0ABD3RWY6"/>
<comment type="caution">
    <text evidence="8">The sequence shown here is derived from an EMBL/GenBank/DDBJ whole genome shotgun (WGS) entry which is preliminary data.</text>
</comment>
<evidence type="ECO:0000256" key="1">
    <source>
        <dbReference type="ARBA" id="ARBA00004141"/>
    </source>
</evidence>
<feature type="transmembrane region" description="Helical" evidence="6">
    <location>
        <begin position="500"/>
        <end position="521"/>
    </location>
</feature>
<evidence type="ECO:0000313" key="9">
    <source>
        <dbReference type="Proteomes" id="UP001530377"/>
    </source>
</evidence>
<feature type="transmembrane region" description="Helical" evidence="6">
    <location>
        <begin position="325"/>
        <end position="350"/>
    </location>
</feature>
<sequence>MAKQQRWRRTLPYFLLTFTIIDLCCSTKHSFITRKDSRHVIGPIGAPFGFLTGGIYNLTVFDFELSTGKSSKQSYDYDGNGALRYVEAGFLLKRFDSGSDFSTYFEAIVEQPTLCVYESHRSKDYVSVDPSNIDDDQLESDDEFQVNYDGEGDHHLDNAGTNGVYLSMNQPEKSWKPHTASVTYSFTNLQDEGLYFLIFQLCPRDAEHKDVEIRTSFELDLHFKNYDLFGNPSYLTAGEMCLPGMYLYFSISYALCFLLWASNIRSVRLGRNPIWATQGGGARSIHAIHHLMTLLLGLKASTVFFEALRYYSIRIHGHAEFFSAVYYVMSFLKGIFMFTVILLIGSGWSLVKPVLGDREKKIIWIVLVLQVIDNVAVAVLAQEAEGERLYDHWNALLHLIDILCCCAILIPIVWQVNSLEVIVEGNAEIVNPSNKGSGKKIKTNAITDIESEVPTSAEAARTLQRLKQFQRFYVLVVAYIYFTRIVVYLFATMLGFRLTWLRYFVTELGTLVFYFIVGILFRPMEDNPYFEARVADNDVEEIEFANA</sequence>
<reference evidence="8 9" key="1">
    <citation type="submission" date="2024-10" db="EMBL/GenBank/DDBJ databases">
        <title>Updated reference genomes for cyclostephanoid diatoms.</title>
        <authorList>
            <person name="Roberts W.R."/>
            <person name="Alverson A.J."/>
        </authorList>
    </citation>
    <scope>NUCLEOTIDE SEQUENCE [LARGE SCALE GENOMIC DNA]</scope>
    <source>
        <strain evidence="8 9">AJA228-03</strain>
    </source>
</reference>
<evidence type="ECO:0000259" key="7">
    <source>
        <dbReference type="Pfam" id="PF06814"/>
    </source>
</evidence>
<accession>A0ABD3RWY6</accession>
<protein>
    <recommendedName>
        <fullName evidence="7">GOST seven transmembrane domain-containing protein</fullName>
    </recommendedName>
</protein>
<keyword evidence="3" id="KW-0732">Signal</keyword>
<evidence type="ECO:0000256" key="4">
    <source>
        <dbReference type="ARBA" id="ARBA00022989"/>
    </source>
</evidence>
<proteinExistence type="predicted"/>
<dbReference type="InterPro" id="IPR053937">
    <property type="entry name" value="GOST_TM"/>
</dbReference>
<comment type="subcellular location">
    <subcellularLocation>
        <location evidence="1">Membrane</location>
        <topology evidence="1">Multi-pass membrane protein</topology>
    </subcellularLocation>
</comment>
<feature type="transmembrane region" description="Helical" evidence="6">
    <location>
        <begin position="285"/>
        <end position="305"/>
    </location>
</feature>
<dbReference type="GO" id="GO:0016020">
    <property type="term" value="C:membrane"/>
    <property type="evidence" value="ECO:0007669"/>
    <property type="project" value="UniProtKB-SubCell"/>
</dbReference>
<dbReference type="PANTHER" id="PTHR21229">
    <property type="entry name" value="LUNG SEVEN TRANSMEMBRANE RECEPTOR"/>
    <property type="match status" value="1"/>
</dbReference>
<evidence type="ECO:0000256" key="6">
    <source>
        <dbReference type="SAM" id="Phobius"/>
    </source>
</evidence>
<keyword evidence="9" id="KW-1185">Reference proteome</keyword>
<dbReference type="PANTHER" id="PTHR21229:SF2">
    <property type="entry name" value="RE59932P"/>
    <property type="match status" value="1"/>
</dbReference>
<feature type="transmembrane region" description="Helical" evidence="6">
    <location>
        <begin position="245"/>
        <end position="264"/>
    </location>
</feature>
<keyword evidence="5 6" id="KW-0472">Membrane</keyword>